<dbReference type="STRING" id="7217.B3M673"/>
<dbReference type="SMART" id="SM00177">
    <property type="entry name" value="ARF"/>
    <property type="match status" value="1"/>
</dbReference>
<feature type="transmembrane region" description="Helical" evidence="11">
    <location>
        <begin position="72"/>
        <end position="91"/>
    </location>
</feature>
<dbReference type="CDD" id="cd04105">
    <property type="entry name" value="SR_beta"/>
    <property type="match status" value="1"/>
</dbReference>
<dbReference type="GO" id="GO:0005789">
    <property type="term" value="C:endoplasmic reticulum membrane"/>
    <property type="evidence" value="ECO:0007669"/>
    <property type="project" value="UniProtKB-SubCell"/>
</dbReference>
<dbReference type="OrthoDB" id="41266at2759"/>
<dbReference type="SMR" id="B3M673"/>
<keyword evidence="9 11" id="KW-0472">Membrane</keyword>
<keyword evidence="6" id="KW-0256">Endoplasmic reticulum</keyword>
<dbReference type="InterPro" id="IPR024156">
    <property type="entry name" value="Small_GTPase_ARF"/>
</dbReference>
<dbReference type="GO" id="GO:0005794">
    <property type="term" value="C:Golgi apparatus"/>
    <property type="evidence" value="ECO:0007669"/>
    <property type="project" value="TreeGrafter"/>
</dbReference>
<dbReference type="GeneID" id="6493025"/>
<evidence type="ECO:0000256" key="11">
    <source>
        <dbReference type="SAM" id="Phobius"/>
    </source>
</evidence>
<keyword evidence="8" id="KW-0342">GTP-binding</keyword>
<dbReference type="eggNOG" id="KOG0090">
    <property type="taxonomic scope" value="Eukaryota"/>
</dbReference>
<evidence type="ECO:0000256" key="7">
    <source>
        <dbReference type="ARBA" id="ARBA00022989"/>
    </source>
</evidence>
<evidence type="ECO:0000313" key="12">
    <source>
        <dbReference type="EMBL" id="EDV39693.2"/>
    </source>
</evidence>
<evidence type="ECO:0000256" key="5">
    <source>
        <dbReference type="ARBA" id="ARBA00022741"/>
    </source>
</evidence>
<accession>B3M673</accession>
<evidence type="ECO:0000256" key="3">
    <source>
        <dbReference type="ARBA" id="ARBA00020256"/>
    </source>
</evidence>
<dbReference type="InParanoid" id="B3M673"/>
<gene>
    <name evidence="12" type="primary">Dana\GF10151</name>
    <name evidence="12" type="synonym">dana_GLEANR_10107</name>
    <name evidence="12" type="ORF">GF10151</name>
</gene>
<name>B3M673_DROAN</name>
<evidence type="ECO:0000256" key="10">
    <source>
        <dbReference type="ARBA" id="ARBA00023170"/>
    </source>
</evidence>
<dbReference type="PANTHER" id="PTHR45909">
    <property type="entry name" value="ADP-RIBOSYLATION FACTOR-RELATED PROTEIN 1"/>
    <property type="match status" value="1"/>
</dbReference>
<dbReference type="GO" id="GO:0005525">
    <property type="term" value="F:GTP binding"/>
    <property type="evidence" value="ECO:0007669"/>
    <property type="project" value="UniProtKB-KW"/>
</dbReference>
<dbReference type="InterPro" id="IPR027417">
    <property type="entry name" value="P-loop_NTPase"/>
</dbReference>
<dbReference type="KEGG" id="dan:6493025"/>
<evidence type="ECO:0000313" key="13">
    <source>
        <dbReference type="Proteomes" id="UP000007801"/>
    </source>
</evidence>
<dbReference type="PANTHER" id="PTHR45909:SF1">
    <property type="entry name" value="ADP-RIBOSYLATION FACTOR-RELATED PROTEIN 1"/>
    <property type="match status" value="1"/>
</dbReference>
<evidence type="ECO:0000256" key="9">
    <source>
        <dbReference type="ARBA" id="ARBA00023136"/>
    </source>
</evidence>
<dbReference type="GO" id="GO:0034067">
    <property type="term" value="P:protein localization to Golgi apparatus"/>
    <property type="evidence" value="ECO:0007669"/>
    <property type="project" value="TreeGrafter"/>
</dbReference>
<dbReference type="EMBL" id="CH902618">
    <property type="protein sequence ID" value="EDV39693.2"/>
    <property type="molecule type" value="Genomic_DNA"/>
</dbReference>
<dbReference type="HOGENOM" id="CLU_046625_2_0_1"/>
<evidence type="ECO:0000256" key="2">
    <source>
        <dbReference type="ARBA" id="ARBA00005619"/>
    </source>
</evidence>
<comment type="subcellular location">
    <subcellularLocation>
        <location evidence="1">Endoplasmic reticulum membrane</location>
        <topology evidence="1">Single-pass membrane protein</topology>
    </subcellularLocation>
</comment>
<reference evidence="12 13" key="1">
    <citation type="journal article" date="2007" name="Nature">
        <title>Evolution of genes and genomes on the Drosophila phylogeny.</title>
        <authorList>
            <consortium name="Drosophila 12 Genomes Consortium"/>
            <person name="Clark A.G."/>
            <person name="Eisen M.B."/>
            <person name="Smith D.R."/>
            <person name="Bergman C.M."/>
            <person name="Oliver B."/>
            <person name="Markow T.A."/>
            <person name="Kaufman T.C."/>
            <person name="Kellis M."/>
            <person name="Gelbart W."/>
            <person name="Iyer V.N."/>
            <person name="Pollard D.A."/>
            <person name="Sackton T.B."/>
            <person name="Larracuente A.M."/>
            <person name="Singh N.D."/>
            <person name="Abad J.P."/>
            <person name="Abt D.N."/>
            <person name="Adryan B."/>
            <person name="Aguade M."/>
            <person name="Akashi H."/>
            <person name="Anderson W.W."/>
            <person name="Aquadro C.F."/>
            <person name="Ardell D.H."/>
            <person name="Arguello R."/>
            <person name="Artieri C.G."/>
            <person name="Barbash D.A."/>
            <person name="Barker D."/>
            <person name="Barsanti P."/>
            <person name="Batterham P."/>
            <person name="Batzoglou S."/>
            <person name="Begun D."/>
            <person name="Bhutkar A."/>
            <person name="Blanco E."/>
            <person name="Bosak S.A."/>
            <person name="Bradley R.K."/>
            <person name="Brand A.D."/>
            <person name="Brent M.R."/>
            <person name="Brooks A.N."/>
            <person name="Brown R.H."/>
            <person name="Butlin R.K."/>
            <person name="Caggese C."/>
            <person name="Calvi B.R."/>
            <person name="Bernardo de Carvalho A."/>
            <person name="Caspi A."/>
            <person name="Castrezana S."/>
            <person name="Celniker S.E."/>
            <person name="Chang J.L."/>
            <person name="Chapple C."/>
            <person name="Chatterji S."/>
            <person name="Chinwalla A."/>
            <person name="Civetta A."/>
            <person name="Clifton S.W."/>
            <person name="Comeron J.M."/>
            <person name="Costello J.C."/>
            <person name="Coyne J.A."/>
            <person name="Daub J."/>
            <person name="David R.G."/>
            <person name="Delcher A.L."/>
            <person name="Delehaunty K."/>
            <person name="Do C.B."/>
            <person name="Ebling H."/>
            <person name="Edwards K."/>
            <person name="Eickbush T."/>
            <person name="Evans J.D."/>
            <person name="Filipski A."/>
            <person name="Findeiss S."/>
            <person name="Freyhult E."/>
            <person name="Fulton L."/>
            <person name="Fulton R."/>
            <person name="Garcia A.C."/>
            <person name="Gardiner A."/>
            <person name="Garfield D.A."/>
            <person name="Garvin B.E."/>
            <person name="Gibson G."/>
            <person name="Gilbert D."/>
            <person name="Gnerre S."/>
            <person name="Godfrey J."/>
            <person name="Good R."/>
            <person name="Gotea V."/>
            <person name="Gravely B."/>
            <person name="Greenberg A.J."/>
            <person name="Griffiths-Jones S."/>
            <person name="Gross S."/>
            <person name="Guigo R."/>
            <person name="Gustafson E.A."/>
            <person name="Haerty W."/>
            <person name="Hahn M.W."/>
            <person name="Halligan D.L."/>
            <person name="Halpern A.L."/>
            <person name="Halter G.M."/>
            <person name="Han M.V."/>
            <person name="Heger A."/>
            <person name="Hillier L."/>
            <person name="Hinrichs A.S."/>
            <person name="Holmes I."/>
            <person name="Hoskins R.A."/>
            <person name="Hubisz M.J."/>
            <person name="Hultmark D."/>
            <person name="Huntley M.A."/>
            <person name="Jaffe D.B."/>
            <person name="Jagadeeshan S."/>
            <person name="Jeck W.R."/>
            <person name="Johnson J."/>
            <person name="Jones C.D."/>
            <person name="Jordan W.C."/>
            <person name="Karpen G.H."/>
            <person name="Kataoka E."/>
            <person name="Keightley P.D."/>
            <person name="Kheradpour P."/>
            <person name="Kirkness E.F."/>
            <person name="Koerich L.B."/>
            <person name="Kristiansen K."/>
            <person name="Kudrna D."/>
            <person name="Kulathinal R.J."/>
            <person name="Kumar S."/>
            <person name="Kwok R."/>
            <person name="Lander E."/>
            <person name="Langley C.H."/>
            <person name="Lapoint R."/>
            <person name="Lazzaro B.P."/>
            <person name="Lee S.J."/>
            <person name="Levesque L."/>
            <person name="Li R."/>
            <person name="Lin C.F."/>
            <person name="Lin M.F."/>
            <person name="Lindblad-Toh K."/>
            <person name="Llopart A."/>
            <person name="Long M."/>
            <person name="Low L."/>
            <person name="Lozovsky E."/>
            <person name="Lu J."/>
            <person name="Luo M."/>
            <person name="Machado C.A."/>
            <person name="Makalowski W."/>
            <person name="Marzo M."/>
            <person name="Matsuda M."/>
            <person name="Matzkin L."/>
            <person name="McAllister B."/>
            <person name="McBride C.S."/>
            <person name="McKernan B."/>
            <person name="McKernan K."/>
            <person name="Mendez-Lago M."/>
            <person name="Minx P."/>
            <person name="Mollenhauer M.U."/>
            <person name="Montooth K."/>
            <person name="Mount S.M."/>
            <person name="Mu X."/>
            <person name="Myers E."/>
            <person name="Negre B."/>
            <person name="Newfeld S."/>
            <person name="Nielsen R."/>
            <person name="Noor M.A."/>
            <person name="O'Grady P."/>
            <person name="Pachter L."/>
            <person name="Papaceit M."/>
            <person name="Parisi M.J."/>
            <person name="Parisi M."/>
            <person name="Parts L."/>
            <person name="Pedersen J.S."/>
            <person name="Pesole G."/>
            <person name="Phillippy A.M."/>
            <person name="Ponting C.P."/>
            <person name="Pop M."/>
            <person name="Porcelli D."/>
            <person name="Powell J.R."/>
            <person name="Prohaska S."/>
            <person name="Pruitt K."/>
            <person name="Puig M."/>
            <person name="Quesneville H."/>
            <person name="Ram K.R."/>
            <person name="Rand D."/>
            <person name="Rasmussen M.D."/>
            <person name="Reed L.K."/>
            <person name="Reenan R."/>
            <person name="Reily A."/>
            <person name="Remington K.A."/>
            <person name="Rieger T.T."/>
            <person name="Ritchie M.G."/>
            <person name="Robin C."/>
            <person name="Rogers Y.H."/>
            <person name="Rohde C."/>
            <person name="Rozas J."/>
            <person name="Rubenfield M.J."/>
            <person name="Ruiz A."/>
            <person name="Russo S."/>
            <person name="Salzberg S.L."/>
            <person name="Sanchez-Gracia A."/>
            <person name="Saranga D.J."/>
            <person name="Sato H."/>
            <person name="Schaeffer S.W."/>
            <person name="Schatz M.C."/>
            <person name="Schlenke T."/>
            <person name="Schwartz R."/>
            <person name="Segarra C."/>
            <person name="Singh R.S."/>
            <person name="Sirot L."/>
            <person name="Sirota M."/>
            <person name="Sisneros N.B."/>
            <person name="Smith C.D."/>
            <person name="Smith T.F."/>
            <person name="Spieth J."/>
            <person name="Stage D.E."/>
            <person name="Stark A."/>
            <person name="Stephan W."/>
            <person name="Strausberg R.L."/>
            <person name="Strempel S."/>
            <person name="Sturgill D."/>
            <person name="Sutton G."/>
            <person name="Sutton G.G."/>
            <person name="Tao W."/>
            <person name="Teichmann S."/>
            <person name="Tobari Y.N."/>
            <person name="Tomimura Y."/>
            <person name="Tsolas J.M."/>
            <person name="Valente V.L."/>
            <person name="Venter E."/>
            <person name="Venter J.C."/>
            <person name="Vicario S."/>
            <person name="Vieira F.G."/>
            <person name="Vilella A.J."/>
            <person name="Villasante A."/>
            <person name="Walenz B."/>
            <person name="Wang J."/>
            <person name="Wasserman M."/>
            <person name="Watts T."/>
            <person name="Wilson D."/>
            <person name="Wilson R.K."/>
            <person name="Wing R.A."/>
            <person name="Wolfner M.F."/>
            <person name="Wong A."/>
            <person name="Wong G.K."/>
            <person name="Wu C.I."/>
            <person name="Wu G."/>
            <person name="Yamamoto D."/>
            <person name="Yang H.P."/>
            <person name="Yang S.P."/>
            <person name="Yorke J.A."/>
            <person name="Yoshida K."/>
            <person name="Zdobnov E."/>
            <person name="Zhang P."/>
            <person name="Zhang Y."/>
            <person name="Zimin A.V."/>
            <person name="Baldwin J."/>
            <person name="Abdouelleil A."/>
            <person name="Abdulkadir J."/>
            <person name="Abebe A."/>
            <person name="Abera B."/>
            <person name="Abreu J."/>
            <person name="Acer S.C."/>
            <person name="Aftuck L."/>
            <person name="Alexander A."/>
            <person name="An P."/>
            <person name="Anderson E."/>
            <person name="Anderson S."/>
            <person name="Arachi H."/>
            <person name="Azer M."/>
            <person name="Bachantsang P."/>
            <person name="Barry A."/>
            <person name="Bayul T."/>
            <person name="Berlin A."/>
            <person name="Bessette D."/>
            <person name="Bloom T."/>
            <person name="Blye J."/>
            <person name="Boguslavskiy L."/>
            <person name="Bonnet C."/>
            <person name="Boukhgalter B."/>
            <person name="Bourzgui I."/>
            <person name="Brown A."/>
            <person name="Cahill P."/>
            <person name="Channer S."/>
            <person name="Cheshatsang Y."/>
            <person name="Chuda L."/>
            <person name="Citroen M."/>
            <person name="Collymore A."/>
            <person name="Cooke P."/>
            <person name="Costello M."/>
            <person name="D'Aco K."/>
            <person name="Daza R."/>
            <person name="De Haan G."/>
            <person name="DeGray S."/>
            <person name="DeMaso C."/>
            <person name="Dhargay N."/>
            <person name="Dooley K."/>
            <person name="Dooley E."/>
            <person name="Doricent M."/>
            <person name="Dorje P."/>
            <person name="Dorjee K."/>
            <person name="Dupes A."/>
            <person name="Elong R."/>
            <person name="Falk J."/>
            <person name="Farina A."/>
            <person name="Faro S."/>
            <person name="Ferguson D."/>
            <person name="Fisher S."/>
            <person name="Foley C.D."/>
            <person name="Franke A."/>
            <person name="Friedrich D."/>
            <person name="Gadbois L."/>
            <person name="Gearin G."/>
            <person name="Gearin C.R."/>
            <person name="Giannoukos G."/>
            <person name="Goode T."/>
            <person name="Graham J."/>
            <person name="Grandbois E."/>
            <person name="Grewal S."/>
            <person name="Gyaltsen K."/>
            <person name="Hafez N."/>
            <person name="Hagos B."/>
            <person name="Hall J."/>
            <person name="Henson C."/>
            <person name="Hollinger A."/>
            <person name="Honan T."/>
            <person name="Huard M.D."/>
            <person name="Hughes L."/>
            <person name="Hurhula B."/>
            <person name="Husby M.E."/>
            <person name="Kamat A."/>
            <person name="Kanga B."/>
            <person name="Kashin S."/>
            <person name="Khazanovich D."/>
            <person name="Kisner P."/>
            <person name="Lance K."/>
            <person name="Lara M."/>
            <person name="Lee W."/>
            <person name="Lennon N."/>
            <person name="Letendre F."/>
            <person name="LeVine R."/>
            <person name="Lipovsky A."/>
            <person name="Liu X."/>
            <person name="Liu J."/>
            <person name="Liu S."/>
            <person name="Lokyitsang T."/>
            <person name="Lokyitsang Y."/>
            <person name="Lubonja R."/>
            <person name="Lui A."/>
            <person name="MacDonald P."/>
            <person name="Magnisalis V."/>
            <person name="Maru K."/>
            <person name="Matthews C."/>
            <person name="McCusker W."/>
            <person name="McDonough S."/>
            <person name="Mehta T."/>
            <person name="Meldrim J."/>
            <person name="Meneus L."/>
            <person name="Mihai O."/>
            <person name="Mihalev A."/>
            <person name="Mihova T."/>
            <person name="Mittelman R."/>
            <person name="Mlenga V."/>
            <person name="Montmayeur A."/>
            <person name="Mulrain L."/>
            <person name="Navidi A."/>
            <person name="Naylor J."/>
            <person name="Negash T."/>
            <person name="Nguyen T."/>
            <person name="Nguyen N."/>
            <person name="Nicol R."/>
            <person name="Norbu C."/>
            <person name="Norbu N."/>
            <person name="Novod N."/>
            <person name="O'Neill B."/>
            <person name="Osman S."/>
            <person name="Markiewicz E."/>
            <person name="Oyono O.L."/>
            <person name="Patti C."/>
            <person name="Phunkhang P."/>
            <person name="Pierre F."/>
            <person name="Priest M."/>
            <person name="Raghuraman S."/>
            <person name="Rege F."/>
            <person name="Reyes R."/>
            <person name="Rise C."/>
            <person name="Rogov P."/>
            <person name="Ross K."/>
            <person name="Ryan E."/>
            <person name="Settipalli S."/>
            <person name="Shea T."/>
            <person name="Sherpa N."/>
            <person name="Shi L."/>
            <person name="Shih D."/>
            <person name="Sparrow T."/>
            <person name="Spaulding J."/>
            <person name="Stalker J."/>
            <person name="Stange-Thomann N."/>
            <person name="Stavropoulos S."/>
            <person name="Stone C."/>
            <person name="Strader C."/>
            <person name="Tesfaye S."/>
            <person name="Thomson T."/>
            <person name="Thoulutsang Y."/>
            <person name="Thoulutsang D."/>
            <person name="Topham K."/>
            <person name="Topping I."/>
            <person name="Tsamla T."/>
            <person name="Vassiliev H."/>
            <person name="Vo A."/>
            <person name="Wangchuk T."/>
            <person name="Wangdi T."/>
            <person name="Weiand M."/>
            <person name="Wilkinson J."/>
            <person name="Wilson A."/>
            <person name="Yadav S."/>
            <person name="Young G."/>
            <person name="Yu Q."/>
            <person name="Zembek L."/>
            <person name="Zhong D."/>
            <person name="Zimmer A."/>
            <person name="Zwirko Z."/>
            <person name="Jaffe D.B."/>
            <person name="Alvarez P."/>
            <person name="Brockman W."/>
            <person name="Butler J."/>
            <person name="Chin C."/>
            <person name="Gnerre S."/>
            <person name="Grabherr M."/>
            <person name="Kleber M."/>
            <person name="Mauceli E."/>
            <person name="MacCallum I."/>
        </authorList>
    </citation>
    <scope>NUCLEOTIDE SEQUENCE [LARGE SCALE GENOMIC DNA]</scope>
    <source>
        <strain evidence="13">Tucson 14024-0371.13</strain>
    </source>
</reference>
<keyword evidence="10" id="KW-0675">Receptor</keyword>
<comment type="similarity">
    <text evidence="2">Belongs to the SRP receptor beta subunit family.</text>
</comment>
<evidence type="ECO:0000256" key="8">
    <source>
        <dbReference type="ARBA" id="ARBA00023134"/>
    </source>
</evidence>
<evidence type="ECO:0000256" key="4">
    <source>
        <dbReference type="ARBA" id="ARBA00022692"/>
    </source>
</evidence>
<dbReference type="GO" id="GO:0035293">
    <property type="term" value="P:chitin-based larval cuticle pattern formation"/>
    <property type="evidence" value="ECO:0007669"/>
    <property type="project" value="EnsemblMetazoa"/>
</dbReference>
<organism evidence="12 13">
    <name type="scientific">Drosophila ananassae</name>
    <name type="common">Fruit fly</name>
    <dbReference type="NCBI Taxonomy" id="7217"/>
    <lineage>
        <taxon>Eukaryota</taxon>
        <taxon>Metazoa</taxon>
        <taxon>Ecdysozoa</taxon>
        <taxon>Arthropoda</taxon>
        <taxon>Hexapoda</taxon>
        <taxon>Insecta</taxon>
        <taxon>Pterygota</taxon>
        <taxon>Neoptera</taxon>
        <taxon>Endopterygota</taxon>
        <taxon>Diptera</taxon>
        <taxon>Brachycera</taxon>
        <taxon>Muscomorpha</taxon>
        <taxon>Ephydroidea</taxon>
        <taxon>Drosophilidae</taxon>
        <taxon>Drosophila</taxon>
        <taxon>Sophophora</taxon>
    </lineage>
</organism>
<dbReference type="InterPro" id="IPR019009">
    <property type="entry name" value="SRP_receptor_beta_su"/>
</dbReference>
<dbReference type="GO" id="GO:0006886">
    <property type="term" value="P:intracellular protein transport"/>
    <property type="evidence" value="ECO:0007669"/>
    <property type="project" value="TreeGrafter"/>
</dbReference>
<dbReference type="AlphaFoldDB" id="B3M673"/>
<evidence type="ECO:0000256" key="6">
    <source>
        <dbReference type="ARBA" id="ARBA00022824"/>
    </source>
</evidence>
<keyword evidence="7 11" id="KW-1133">Transmembrane helix</keyword>
<dbReference type="GO" id="GO:0003924">
    <property type="term" value="F:GTPase activity"/>
    <property type="evidence" value="ECO:0007669"/>
    <property type="project" value="TreeGrafter"/>
</dbReference>
<evidence type="ECO:0000256" key="1">
    <source>
        <dbReference type="ARBA" id="ARBA00004389"/>
    </source>
</evidence>
<keyword evidence="13" id="KW-1185">Reference proteome</keyword>
<dbReference type="GO" id="GO:0043001">
    <property type="term" value="P:Golgi to plasma membrane protein transport"/>
    <property type="evidence" value="ECO:0007669"/>
    <property type="project" value="TreeGrafter"/>
</dbReference>
<keyword evidence="4 11" id="KW-0812">Transmembrane</keyword>
<dbReference type="Gene3D" id="3.40.50.300">
    <property type="entry name" value="P-loop containing nucleotide triphosphate hydrolases"/>
    <property type="match status" value="1"/>
</dbReference>
<keyword evidence="5" id="KW-0547">Nucleotide-binding</keyword>
<sequence length="294" mass="33119">MYFWKVVFKTAALCAETSQHWRGLKCWEMLLRCMRVIFPSSDLFGIVVPKMDKLNENTRERKQIKLGEIDTGPILVALLLGFIAVAIFVILRRRSAGRKDFLLTGLSESGKSAIFMQLLHGKFPATFTSIKENVGDYQAGGSSAKLVDIPGHYRVRDKCFELYKHRAKGIVFVVDSVTVQKEIRDVADSLYTILSDSATQNCSVLVLCNKQDQTTAKSSQVIKTLLEKEIHTVRDTRSRKLQSVGDDDANKTITLGKPGRDFEFSHIAQNVQFVEASAKEQELNTLTDWLARLL</sequence>
<dbReference type="CTD" id="47283"/>
<dbReference type="Proteomes" id="UP000007801">
    <property type="component" value="Unassembled WGS sequence"/>
</dbReference>
<dbReference type="SUPFAM" id="SSF52540">
    <property type="entry name" value="P-loop containing nucleoside triphosphate hydrolases"/>
    <property type="match status" value="1"/>
</dbReference>
<dbReference type="Pfam" id="PF09439">
    <property type="entry name" value="SRPRB"/>
    <property type="match status" value="1"/>
</dbReference>
<dbReference type="FunCoup" id="B3M673">
    <property type="interactions" value="1613"/>
</dbReference>
<protein>
    <recommendedName>
        <fullName evidence="3">Signal recognition particle receptor subunit beta</fullName>
    </recommendedName>
</protein>
<proteinExistence type="inferred from homology"/>